<dbReference type="RefSeq" id="WP_071366314.1">
    <property type="nucleotide sequence ID" value="NZ_MLYP01000032.1"/>
</dbReference>
<comment type="caution">
    <text evidence="2">The sequence shown here is derived from an EMBL/GenBank/DDBJ whole genome shotgun (WGS) entry which is preliminary data.</text>
</comment>
<feature type="transmembrane region" description="Helical" evidence="1">
    <location>
        <begin position="46"/>
        <end position="64"/>
    </location>
</feature>
<dbReference type="STRING" id="1428652.BIV24_12380"/>
<protein>
    <submittedName>
        <fullName evidence="2">Transglycosylase</fullName>
    </submittedName>
</protein>
<dbReference type="OrthoDB" id="9811343at2"/>
<name>A0A1S2PIF0_9ACTN</name>
<dbReference type="EMBL" id="MLYP01000032">
    <property type="protein sequence ID" value="OIJ93316.1"/>
    <property type="molecule type" value="Genomic_DNA"/>
</dbReference>
<evidence type="ECO:0000313" key="3">
    <source>
        <dbReference type="Proteomes" id="UP000179935"/>
    </source>
</evidence>
<accession>A0A1S2PIF0</accession>
<gene>
    <name evidence="2" type="ORF">BIV24_12380</name>
</gene>
<reference evidence="2 3" key="1">
    <citation type="submission" date="2016-10" db="EMBL/GenBank/DDBJ databases">
        <title>Genome sequence of Streptomyces sp. MUSC 93.</title>
        <authorList>
            <person name="Lee L.-H."/>
            <person name="Ser H.-L."/>
            <person name="Law J.W.-F."/>
        </authorList>
    </citation>
    <scope>NUCLEOTIDE SEQUENCE [LARGE SCALE GENOMIC DNA]</scope>
    <source>
        <strain evidence="2 3">MUSC 93</strain>
    </source>
</reference>
<dbReference type="Proteomes" id="UP000179935">
    <property type="component" value="Unassembled WGS sequence"/>
</dbReference>
<evidence type="ECO:0000313" key="2">
    <source>
        <dbReference type="EMBL" id="OIJ93316.1"/>
    </source>
</evidence>
<keyword evidence="1" id="KW-1133">Transmembrane helix</keyword>
<sequence>MLLPGRAPGGLIGAALIGVANAFIGRLSAHCRDRPKEKHFFDSYTWSTLIGGSLALLVGHRILFGDSRD</sequence>
<proteinExistence type="predicted"/>
<organism evidence="2 3">
    <name type="scientific">Streptomyces colonosanans</name>
    <dbReference type="NCBI Taxonomy" id="1428652"/>
    <lineage>
        <taxon>Bacteria</taxon>
        <taxon>Bacillati</taxon>
        <taxon>Actinomycetota</taxon>
        <taxon>Actinomycetes</taxon>
        <taxon>Kitasatosporales</taxon>
        <taxon>Streptomycetaceae</taxon>
        <taxon>Streptomyces</taxon>
    </lineage>
</organism>
<keyword evidence="1" id="KW-0812">Transmembrane</keyword>
<keyword evidence="3" id="KW-1185">Reference proteome</keyword>
<dbReference type="AlphaFoldDB" id="A0A1S2PIF0"/>
<keyword evidence="1" id="KW-0472">Membrane</keyword>
<evidence type="ECO:0000256" key="1">
    <source>
        <dbReference type="SAM" id="Phobius"/>
    </source>
</evidence>